<keyword evidence="1" id="KW-0812">Transmembrane</keyword>
<comment type="caution">
    <text evidence="2">The sequence shown here is derived from an EMBL/GenBank/DDBJ whole genome shotgun (WGS) entry which is preliminary data.</text>
</comment>
<dbReference type="Proteomes" id="UP000253034">
    <property type="component" value="Unassembled WGS sequence"/>
</dbReference>
<keyword evidence="1" id="KW-0472">Membrane</keyword>
<dbReference type="AlphaFoldDB" id="A0A369B9G2"/>
<evidence type="ECO:0000256" key="1">
    <source>
        <dbReference type="SAM" id="Phobius"/>
    </source>
</evidence>
<proteinExistence type="predicted"/>
<evidence type="ECO:0000313" key="3">
    <source>
        <dbReference type="Proteomes" id="UP000253034"/>
    </source>
</evidence>
<evidence type="ECO:0000313" key="2">
    <source>
        <dbReference type="EMBL" id="RCX17228.1"/>
    </source>
</evidence>
<dbReference type="EMBL" id="QPJT01000008">
    <property type="protein sequence ID" value="RCX17228.1"/>
    <property type="molecule type" value="Genomic_DNA"/>
</dbReference>
<feature type="transmembrane region" description="Helical" evidence="1">
    <location>
        <begin position="6"/>
        <end position="30"/>
    </location>
</feature>
<sequence>MNRRFVRIIALVTLLVFFITSLGLIGLSFFMER</sequence>
<keyword evidence="3" id="KW-1185">Reference proteome</keyword>
<gene>
    <name evidence="2" type="ORF">DFR58_108123</name>
</gene>
<keyword evidence="1" id="KW-1133">Transmembrane helix</keyword>
<organism evidence="2 3">
    <name type="scientific">Anaerobacterium chartisolvens</name>
    <dbReference type="NCBI Taxonomy" id="1297424"/>
    <lineage>
        <taxon>Bacteria</taxon>
        <taxon>Bacillati</taxon>
        <taxon>Bacillota</taxon>
        <taxon>Clostridia</taxon>
        <taxon>Eubacteriales</taxon>
        <taxon>Oscillospiraceae</taxon>
        <taxon>Anaerobacterium</taxon>
    </lineage>
</organism>
<accession>A0A369B9G2</accession>
<evidence type="ECO:0008006" key="4">
    <source>
        <dbReference type="Google" id="ProtNLM"/>
    </source>
</evidence>
<name>A0A369B9G2_9FIRM</name>
<reference evidence="2 3" key="1">
    <citation type="submission" date="2018-07" db="EMBL/GenBank/DDBJ databases">
        <title>Genomic Encyclopedia of Type Strains, Phase IV (KMG-IV): sequencing the most valuable type-strain genomes for metagenomic binning, comparative biology and taxonomic classification.</title>
        <authorList>
            <person name="Goeker M."/>
        </authorList>
    </citation>
    <scope>NUCLEOTIDE SEQUENCE [LARGE SCALE GENOMIC DNA]</scope>
    <source>
        <strain evidence="2 3">DSM 27016</strain>
    </source>
</reference>
<protein>
    <recommendedName>
        <fullName evidence="4">DUF4044 domain-containing protein</fullName>
    </recommendedName>
</protein>